<gene>
    <name evidence="4" type="ORF">CBE89_09810</name>
</gene>
<sequence>MSAFDHAVWWHVYPLTACGAPIREEHTLAPRLKRLEAWMDYVVELGCNGLLLGPIFASTSHGYDTVDYYRLDPRLGTDDEWDAFVDAAHSRGLRIMLDGVFNHVGAQHPLTAHPTEDNAGMVQESGWEGHEQLRELNHADPRVADMVVDIMCHWLGKGADAWRLDVAYAVPSEFWATITERVRERFPNVAFLGEVLHGDFAAIGRAGHLDAVTAYELWKGTWSSIHDVNFWELAHALERHAGFSSSMTLQTFVGNHDVNRIASQVGDAGAVLAATVLFTVPGMPSVYYGDEQAFRGEKAEGFAADDPIRPPLPENPTELAELGWWLYHLYQELIALRRRNDWLTHALLEVRDKANESITYAVTTPEHECLVSLHAGDRHAATVTIDGHTEFEWRG</sequence>
<dbReference type="InterPro" id="IPR017853">
    <property type="entry name" value="GH"/>
</dbReference>
<dbReference type="GO" id="GO:0016853">
    <property type="term" value="F:isomerase activity"/>
    <property type="evidence" value="ECO:0007669"/>
    <property type="project" value="UniProtKB-KW"/>
</dbReference>
<dbReference type="SUPFAM" id="SSF51445">
    <property type="entry name" value="(Trans)glycosidases"/>
    <property type="match status" value="1"/>
</dbReference>
<evidence type="ECO:0000313" key="4">
    <source>
        <dbReference type="EMBL" id="ART21758.1"/>
    </source>
</evidence>
<dbReference type="CDD" id="cd11354">
    <property type="entry name" value="AmyAc_bac_CMD_like"/>
    <property type="match status" value="1"/>
</dbReference>
<keyword evidence="1" id="KW-0378">Hydrolase</keyword>
<name>A0A2Z2J962_CORST</name>
<dbReference type="Pfam" id="PF00128">
    <property type="entry name" value="Alpha-amylase"/>
    <property type="match status" value="2"/>
</dbReference>
<reference evidence="4 5" key="1">
    <citation type="submission" date="2017-05" db="EMBL/GenBank/DDBJ databases">
        <title>Complete genome sequence of Corynebacterium striatum KC-Na-1 isolated from Neophocaena asiaeorientalis in Korea.</title>
        <authorList>
            <person name="Kim J.H."/>
            <person name="Lee K."/>
        </authorList>
    </citation>
    <scope>NUCLEOTIDE SEQUENCE [LARGE SCALE GENOMIC DNA]</scope>
    <source>
        <strain evidence="4 5">KC-Na-01</strain>
    </source>
</reference>
<dbReference type="KEGG" id="cstr:CBE89_09810"/>
<dbReference type="PANTHER" id="PTHR10357">
    <property type="entry name" value="ALPHA-AMYLASE FAMILY MEMBER"/>
    <property type="match status" value="1"/>
</dbReference>
<dbReference type="InterPro" id="IPR006047">
    <property type="entry name" value="GH13_cat_dom"/>
</dbReference>
<proteinExistence type="predicted"/>
<accession>A0A2Z2J962</accession>
<evidence type="ECO:0000313" key="5">
    <source>
        <dbReference type="Proteomes" id="UP000250197"/>
    </source>
</evidence>
<dbReference type="Gene3D" id="3.20.20.80">
    <property type="entry name" value="Glycosidases"/>
    <property type="match status" value="1"/>
</dbReference>
<dbReference type="Proteomes" id="UP000250197">
    <property type="component" value="Chromosome"/>
</dbReference>
<dbReference type="SMART" id="SM00642">
    <property type="entry name" value="Aamy"/>
    <property type="match status" value="1"/>
</dbReference>
<evidence type="ECO:0000256" key="2">
    <source>
        <dbReference type="ARBA" id="ARBA00023295"/>
    </source>
</evidence>
<dbReference type="GO" id="GO:0016798">
    <property type="term" value="F:hydrolase activity, acting on glycosyl bonds"/>
    <property type="evidence" value="ECO:0007669"/>
    <property type="project" value="UniProtKB-KW"/>
</dbReference>
<dbReference type="EMBL" id="CP021252">
    <property type="protein sequence ID" value="ART21758.1"/>
    <property type="molecule type" value="Genomic_DNA"/>
</dbReference>
<organism evidence="4 5">
    <name type="scientific">Corynebacterium striatum</name>
    <dbReference type="NCBI Taxonomy" id="43770"/>
    <lineage>
        <taxon>Bacteria</taxon>
        <taxon>Bacillati</taxon>
        <taxon>Actinomycetota</taxon>
        <taxon>Actinomycetes</taxon>
        <taxon>Mycobacteriales</taxon>
        <taxon>Corynebacteriaceae</taxon>
        <taxon>Corynebacterium</taxon>
    </lineage>
</organism>
<dbReference type="PANTHER" id="PTHR10357:SF210">
    <property type="entry name" value="MALTODEXTRIN GLUCOSIDASE"/>
    <property type="match status" value="1"/>
</dbReference>
<dbReference type="AlphaFoldDB" id="A0A2Z2J962"/>
<dbReference type="RefSeq" id="WP_086891814.1">
    <property type="nucleotide sequence ID" value="NZ_CP021252.1"/>
</dbReference>
<protein>
    <submittedName>
        <fullName evidence="4">Alpha-amylase</fullName>
    </submittedName>
</protein>
<keyword evidence="2" id="KW-0326">Glycosidase</keyword>
<evidence type="ECO:0000256" key="1">
    <source>
        <dbReference type="ARBA" id="ARBA00022801"/>
    </source>
</evidence>
<evidence type="ECO:0000259" key="3">
    <source>
        <dbReference type="SMART" id="SM00642"/>
    </source>
</evidence>
<dbReference type="GO" id="GO:0005975">
    <property type="term" value="P:carbohydrate metabolic process"/>
    <property type="evidence" value="ECO:0007669"/>
    <property type="project" value="InterPro"/>
</dbReference>
<feature type="domain" description="Glycosyl hydrolase family 13 catalytic" evidence="3">
    <location>
        <begin position="27"/>
        <end position="337"/>
    </location>
</feature>